<organism evidence="3 4">
    <name type="scientific">Chenopodium quinoa</name>
    <name type="common">Quinoa</name>
    <dbReference type="NCBI Taxonomy" id="63459"/>
    <lineage>
        <taxon>Eukaryota</taxon>
        <taxon>Viridiplantae</taxon>
        <taxon>Streptophyta</taxon>
        <taxon>Embryophyta</taxon>
        <taxon>Tracheophyta</taxon>
        <taxon>Spermatophyta</taxon>
        <taxon>Magnoliopsida</taxon>
        <taxon>eudicotyledons</taxon>
        <taxon>Gunneridae</taxon>
        <taxon>Pentapetalae</taxon>
        <taxon>Caryophyllales</taxon>
        <taxon>Chenopodiaceae</taxon>
        <taxon>Chenopodioideae</taxon>
        <taxon>Atripliceae</taxon>
        <taxon>Chenopodium</taxon>
    </lineage>
</organism>
<dbReference type="InterPro" id="IPR036397">
    <property type="entry name" value="RNaseH_sf"/>
</dbReference>
<name>A0A803LLL4_CHEQI</name>
<protein>
    <submittedName>
        <fullName evidence="3">Uncharacterized protein</fullName>
    </submittedName>
</protein>
<dbReference type="Gene3D" id="3.60.10.10">
    <property type="entry name" value="Endonuclease/exonuclease/phosphatase"/>
    <property type="match status" value="1"/>
</dbReference>
<dbReference type="Gene3D" id="3.30.420.10">
    <property type="entry name" value="Ribonuclease H-like superfamily/Ribonuclease H"/>
    <property type="match status" value="1"/>
</dbReference>
<dbReference type="InterPro" id="IPR012337">
    <property type="entry name" value="RNaseH-like_sf"/>
</dbReference>
<dbReference type="AlphaFoldDB" id="A0A803LLL4"/>
<feature type="domain" description="RNase H type-1" evidence="2">
    <location>
        <begin position="490"/>
        <end position="606"/>
    </location>
</feature>
<dbReference type="Pfam" id="PF00078">
    <property type="entry name" value="RVT_1"/>
    <property type="match status" value="1"/>
</dbReference>
<dbReference type="InterPro" id="IPR043502">
    <property type="entry name" value="DNA/RNA_pol_sf"/>
</dbReference>
<dbReference type="SUPFAM" id="SSF56219">
    <property type="entry name" value="DNase I-like"/>
    <property type="match status" value="1"/>
</dbReference>
<dbReference type="Pfam" id="PF13456">
    <property type="entry name" value="RVT_3"/>
    <property type="match status" value="1"/>
</dbReference>
<dbReference type="SUPFAM" id="SSF53098">
    <property type="entry name" value="Ribonuclease H-like"/>
    <property type="match status" value="1"/>
</dbReference>
<keyword evidence="4" id="KW-1185">Reference proteome</keyword>
<evidence type="ECO:0000313" key="4">
    <source>
        <dbReference type="Proteomes" id="UP000596660"/>
    </source>
</evidence>
<dbReference type="OMA" id="FEATIGH"/>
<evidence type="ECO:0000313" key="3">
    <source>
        <dbReference type="EnsemblPlants" id="AUR62014861-RA:cds"/>
    </source>
</evidence>
<dbReference type="InterPro" id="IPR036691">
    <property type="entry name" value="Endo/exonu/phosph_ase_sf"/>
</dbReference>
<dbReference type="InterPro" id="IPR053151">
    <property type="entry name" value="RNase_H-like"/>
</dbReference>
<dbReference type="EnsemblPlants" id="AUR62014861-RA">
    <property type="protein sequence ID" value="AUR62014861-RA:cds"/>
    <property type="gene ID" value="AUR62014861"/>
</dbReference>
<dbReference type="CDD" id="cd06222">
    <property type="entry name" value="RNase_H_like"/>
    <property type="match status" value="1"/>
</dbReference>
<accession>A0A803LLL4</accession>
<dbReference type="Gramene" id="AUR62014861-RA">
    <property type="protein sequence ID" value="AUR62014861-RA:cds"/>
    <property type="gene ID" value="AUR62014861"/>
</dbReference>
<reference evidence="3" key="2">
    <citation type="submission" date="2021-03" db="UniProtKB">
        <authorList>
            <consortium name="EnsemblPlants"/>
        </authorList>
    </citation>
    <scope>IDENTIFICATION</scope>
</reference>
<dbReference type="InterPro" id="IPR044730">
    <property type="entry name" value="RNase_H-like_dom_plant"/>
</dbReference>
<dbReference type="InterPro" id="IPR000477">
    <property type="entry name" value="RT_dom"/>
</dbReference>
<dbReference type="Proteomes" id="UP000596660">
    <property type="component" value="Unplaced"/>
</dbReference>
<dbReference type="SUPFAM" id="SSF56672">
    <property type="entry name" value="DNA/RNA polymerases"/>
    <property type="match status" value="1"/>
</dbReference>
<dbReference type="GO" id="GO:0004523">
    <property type="term" value="F:RNA-DNA hybrid ribonuclease activity"/>
    <property type="evidence" value="ECO:0007669"/>
    <property type="project" value="InterPro"/>
</dbReference>
<evidence type="ECO:0000259" key="1">
    <source>
        <dbReference type="Pfam" id="PF00078"/>
    </source>
</evidence>
<evidence type="ECO:0000259" key="2">
    <source>
        <dbReference type="Pfam" id="PF13456"/>
    </source>
</evidence>
<feature type="domain" description="Reverse transcriptase" evidence="1">
    <location>
        <begin position="264"/>
        <end position="378"/>
    </location>
</feature>
<dbReference type="InterPro" id="IPR002156">
    <property type="entry name" value="RNaseH_domain"/>
</dbReference>
<dbReference type="GO" id="GO:0003676">
    <property type="term" value="F:nucleic acid binding"/>
    <property type="evidence" value="ECO:0007669"/>
    <property type="project" value="InterPro"/>
</dbReference>
<reference evidence="3" key="1">
    <citation type="journal article" date="2017" name="Nature">
        <title>The genome of Chenopodium quinoa.</title>
        <authorList>
            <person name="Jarvis D.E."/>
            <person name="Ho Y.S."/>
            <person name="Lightfoot D.J."/>
            <person name="Schmoeckel S.M."/>
            <person name="Li B."/>
            <person name="Borm T.J.A."/>
            <person name="Ohyanagi H."/>
            <person name="Mineta K."/>
            <person name="Michell C.T."/>
            <person name="Saber N."/>
            <person name="Kharbatia N.M."/>
            <person name="Rupper R.R."/>
            <person name="Sharp A.R."/>
            <person name="Dally N."/>
            <person name="Boughton B.A."/>
            <person name="Woo Y.H."/>
            <person name="Gao G."/>
            <person name="Schijlen E.G.W.M."/>
            <person name="Guo X."/>
            <person name="Momin A.A."/>
            <person name="Negrao S."/>
            <person name="Al-Babili S."/>
            <person name="Gehring C."/>
            <person name="Roessner U."/>
            <person name="Jung C."/>
            <person name="Murphy K."/>
            <person name="Arold S.T."/>
            <person name="Gojobori T."/>
            <person name="van der Linden C.G."/>
            <person name="van Loo E.N."/>
            <person name="Jellen E.N."/>
            <person name="Maughan P.J."/>
            <person name="Tester M."/>
        </authorList>
    </citation>
    <scope>NUCLEOTIDE SEQUENCE [LARGE SCALE GENOMIC DNA]</scope>
    <source>
        <strain evidence="3">cv. PI 614886</strain>
    </source>
</reference>
<dbReference type="PANTHER" id="PTHR47723">
    <property type="entry name" value="OS05G0353850 PROTEIN"/>
    <property type="match status" value="1"/>
</dbReference>
<sequence>MNDEVMGVVEEEDELVVGECSENTTTTNPTTPIVKHGVSFREAVMKSSQWFNEARKIMVNSNEWEEEDEDVSTHVHAIKFPKEKIRELRKPWSLTLIGKCLGLKVRTEFITSREKRKLWENLKEDIPPSLTPRLVMGDMNEVLSQNEKMGGRPVANSQGAHFSEWVDAAGLIDLGSNGPKFTWDNGREGIDLIRERLDRALSNAEWLRAYPNTQISSEDLSFLSNGVSVLEIRNALFSMAPIKCPGPDGIQHIFFQEHWNVLILSCITTPSISILWNGEITEEFTPSRGIRQGNPLSSYIFVLCLERLSLMIEHKFSLGLWSPIKIDKDINISHLFYADDVFLFAKASVDNVEVIKETLAEFGDKSGLYISPTKSKVIFPPKMSLALKSVILEVSNIKGAPSFDYAMDIGFNYRTFFNIEWEGWINYNLNQNTSWKTMFGVALWHIWKARNTAVFQLAMTHPITMFNRYMVDLVATIKTFQGQGKTANIQQEKARVAAGGVVRDSDGRWIFGKSWKTKARTPAEADLLAMRGGMQMVIDAGFHYTVLETDAKSLKATIEDVGKHGTHELAVNLNDMQELLNKGCDFQFSYVKRDANEVAHYLARMAMEMDDLMIIHGDPPHCAKEVYEIDLQNDAA</sequence>
<dbReference type="PANTHER" id="PTHR47723:SF20">
    <property type="entry name" value="RNASE H TYPE-1 DOMAIN-CONTAINING PROTEIN"/>
    <property type="match status" value="1"/>
</dbReference>
<proteinExistence type="predicted"/>